<sequence>MNELFMCSFCMFVNQKIQVVNHENNLQSKASSESMNDNSVGYPKMLFTLGMECKCCDGASSNENCESIWKGSCSKLQCLPWKQYRHV</sequence>
<dbReference type="PANTHER" id="PTHR37078:SF6">
    <property type="entry name" value="NODULE CYSTEINE-RICH (NCR) SECRETED PEPTIDE"/>
    <property type="match status" value="1"/>
</dbReference>
<dbReference type="OrthoDB" id="754109at2759"/>
<dbReference type="EMBL" id="PKPP01001104">
    <property type="protein sequence ID" value="PWA85594.1"/>
    <property type="molecule type" value="Genomic_DNA"/>
</dbReference>
<dbReference type="PANTHER" id="PTHR37078">
    <property type="entry name" value="NODULE CYSTEINE-RICH (NCR) SECRETED PEPTIDE"/>
    <property type="match status" value="1"/>
</dbReference>
<evidence type="ECO:0000313" key="2">
    <source>
        <dbReference type="Proteomes" id="UP000245207"/>
    </source>
</evidence>
<organism evidence="1 2">
    <name type="scientific">Artemisia annua</name>
    <name type="common">Sweet wormwood</name>
    <dbReference type="NCBI Taxonomy" id="35608"/>
    <lineage>
        <taxon>Eukaryota</taxon>
        <taxon>Viridiplantae</taxon>
        <taxon>Streptophyta</taxon>
        <taxon>Embryophyta</taxon>
        <taxon>Tracheophyta</taxon>
        <taxon>Spermatophyta</taxon>
        <taxon>Magnoliopsida</taxon>
        <taxon>eudicotyledons</taxon>
        <taxon>Gunneridae</taxon>
        <taxon>Pentapetalae</taxon>
        <taxon>asterids</taxon>
        <taxon>campanulids</taxon>
        <taxon>Asterales</taxon>
        <taxon>Asteraceae</taxon>
        <taxon>Asteroideae</taxon>
        <taxon>Anthemideae</taxon>
        <taxon>Artemisiinae</taxon>
        <taxon>Artemisia</taxon>
    </lineage>
</organism>
<proteinExistence type="predicted"/>
<name>A0A2U1PIK9_ARTAN</name>
<keyword evidence="2" id="KW-1185">Reference proteome</keyword>
<dbReference type="AlphaFoldDB" id="A0A2U1PIK9"/>
<protein>
    <submittedName>
        <fullName evidence="1">Uncharacterized protein</fullName>
    </submittedName>
</protein>
<dbReference type="Proteomes" id="UP000245207">
    <property type="component" value="Unassembled WGS sequence"/>
</dbReference>
<gene>
    <name evidence="1" type="ORF">CTI12_AA147110</name>
</gene>
<reference evidence="1 2" key="1">
    <citation type="journal article" date="2018" name="Mol. Plant">
        <title>The genome of Artemisia annua provides insight into the evolution of Asteraceae family and artemisinin biosynthesis.</title>
        <authorList>
            <person name="Shen Q."/>
            <person name="Zhang L."/>
            <person name="Liao Z."/>
            <person name="Wang S."/>
            <person name="Yan T."/>
            <person name="Shi P."/>
            <person name="Liu M."/>
            <person name="Fu X."/>
            <person name="Pan Q."/>
            <person name="Wang Y."/>
            <person name="Lv Z."/>
            <person name="Lu X."/>
            <person name="Zhang F."/>
            <person name="Jiang W."/>
            <person name="Ma Y."/>
            <person name="Chen M."/>
            <person name="Hao X."/>
            <person name="Li L."/>
            <person name="Tang Y."/>
            <person name="Lv G."/>
            <person name="Zhou Y."/>
            <person name="Sun X."/>
            <person name="Brodelius P.E."/>
            <person name="Rose J.K.C."/>
            <person name="Tang K."/>
        </authorList>
    </citation>
    <scope>NUCLEOTIDE SEQUENCE [LARGE SCALE GENOMIC DNA]</scope>
    <source>
        <strain evidence="2">cv. Huhao1</strain>
        <tissue evidence="1">Leaf</tissue>
    </source>
</reference>
<accession>A0A2U1PIK9</accession>
<comment type="caution">
    <text evidence="1">The sequence shown here is derived from an EMBL/GenBank/DDBJ whole genome shotgun (WGS) entry which is preliminary data.</text>
</comment>
<evidence type="ECO:0000313" key="1">
    <source>
        <dbReference type="EMBL" id="PWA85594.1"/>
    </source>
</evidence>